<name>A0A1M7P378_9BACI</name>
<proteinExistence type="inferred from homology"/>
<dbReference type="GO" id="GO:0006779">
    <property type="term" value="P:porphyrin-containing compound biosynthetic process"/>
    <property type="evidence" value="ECO:0007669"/>
    <property type="project" value="InterPro"/>
</dbReference>
<protein>
    <recommendedName>
        <fullName evidence="2 3">Heme chaperone HemW</fullName>
    </recommendedName>
</protein>
<keyword evidence="6" id="KW-1185">Reference proteome</keyword>
<comment type="similarity">
    <text evidence="1">Belongs to the anaerobic coproporphyrinogen-III oxidase family. HemW subfamily.</text>
</comment>
<keyword evidence="3" id="KW-0411">Iron-sulfur</keyword>
<reference evidence="5 6" key="1">
    <citation type="submission" date="2016-11" db="EMBL/GenBank/DDBJ databases">
        <authorList>
            <person name="Jaros S."/>
            <person name="Januszkiewicz K."/>
            <person name="Wedrychowicz H."/>
        </authorList>
    </citation>
    <scope>NUCLEOTIDE SEQUENCE [LARGE SCALE GENOMIC DNA]</scope>
    <source>
        <strain evidence="5 6">CGMCC 1.10681</strain>
    </source>
</reference>
<evidence type="ECO:0000259" key="4">
    <source>
        <dbReference type="PROSITE" id="PS51918"/>
    </source>
</evidence>
<organism evidence="5 6">
    <name type="scientific">Gracilibacillus kekensis</name>
    <dbReference type="NCBI Taxonomy" id="1027249"/>
    <lineage>
        <taxon>Bacteria</taxon>
        <taxon>Bacillati</taxon>
        <taxon>Bacillota</taxon>
        <taxon>Bacilli</taxon>
        <taxon>Bacillales</taxon>
        <taxon>Bacillaceae</taxon>
        <taxon>Gracilibacillus</taxon>
    </lineage>
</organism>
<dbReference type="SFLD" id="SFLDG01065">
    <property type="entry name" value="anaerobic_coproporphyrinogen-I"/>
    <property type="match status" value="1"/>
</dbReference>
<dbReference type="Gene3D" id="3.80.30.20">
    <property type="entry name" value="tm_1862 like domain"/>
    <property type="match status" value="1"/>
</dbReference>
<dbReference type="InterPro" id="IPR010723">
    <property type="entry name" value="HemN_C"/>
</dbReference>
<dbReference type="SFLD" id="SFLDS00029">
    <property type="entry name" value="Radical_SAM"/>
    <property type="match status" value="1"/>
</dbReference>
<sequence length="380" mass="44475">MVSSVYIHIPFCEKICHYCDFTKFFYEEKMADDYLVALENEIKTNISTPKQKMKTIFVGGGTPTSLNNQQLTKLVEMIHYYFDVADVEEYTFEANPGDLKKDKINILKEYGVNRISMGVQVFDDDMLEQLGRLHRIKDVYQNVNDLINAGITNISIDLMYSLPNQTISNFKNTLREALQFDLPHYSAYSLQIEPKTIFYQRYKKGTLSKPPEEIEADMYEILRDEMNQHGNLQYEISNFAKPGFESKHNLTYWNNDYYYGFGAGSHGYLPGQRIINIRPFPTYVEEANKSGKPILHVEKIGRKEQIEEEMFLGLRKSEGVSISRFEQKYNQKLESLYGQELEKLRQRGWIEYNHQFVKLTEEGKPFGNEVFQSFLLDKEV</sequence>
<keyword evidence="3" id="KW-0408">Iron</keyword>
<dbReference type="OrthoDB" id="9808022at2"/>
<dbReference type="NCBIfam" id="TIGR00539">
    <property type="entry name" value="hemN_rel"/>
    <property type="match status" value="1"/>
</dbReference>
<accession>A0A1M7P378</accession>
<keyword evidence="3" id="KW-0949">S-adenosyl-L-methionine</keyword>
<dbReference type="SUPFAM" id="SSF102114">
    <property type="entry name" value="Radical SAM enzymes"/>
    <property type="match status" value="1"/>
</dbReference>
<dbReference type="GO" id="GO:0046872">
    <property type="term" value="F:metal ion binding"/>
    <property type="evidence" value="ECO:0007669"/>
    <property type="project" value="UniProtKB-UniRule"/>
</dbReference>
<keyword evidence="3" id="KW-0004">4Fe-4S</keyword>
<dbReference type="Pfam" id="PF04055">
    <property type="entry name" value="Radical_SAM"/>
    <property type="match status" value="1"/>
</dbReference>
<dbReference type="InterPro" id="IPR007197">
    <property type="entry name" value="rSAM"/>
</dbReference>
<dbReference type="SMART" id="SM00729">
    <property type="entry name" value="Elp3"/>
    <property type="match status" value="1"/>
</dbReference>
<gene>
    <name evidence="5" type="ORF">SAMN05216179_1952</name>
</gene>
<comment type="subcellular location">
    <subcellularLocation>
        <location evidence="3">Cytoplasm</location>
    </subcellularLocation>
</comment>
<dbReference type="GO" id="GO:0051539">
    <property type="term" value="F:4 iron, 4 sulfur cluster binding"/>
    <property type="evidence" value="ECO:0007669"/>
    <property type="project" value="UniProtKB-UniRule"/>
</dbReference>
<dbReference type="PANTHER" id="PTHR13932:SF5">
    <property type="entry name" value="RADICAL S-ADENOSYL METHIONINE DOMAIN-CONTAINING PROTEIN 1, MITOCHONDRIAL"/>
    <property type="match status" value="1"/>
</dbReference>
<evidence type="ECO:0000256" key="3">
    <source>
        <dbReference type="RuleBase" id="RU364116"/>
    </source>
</evidence>
<dbReference type="AlphaFoldDB" id="A0A1M7P378"/>
<dbReference type="SFLD" id="SFLDF00288">
    <property type="entry name" value="HemN-like__clustered_with_nucl"/>
    <property type="match status" value="1"/>
</dbReference>
<evidence type="ECO:0000313" key="6">
    <source>
        <dbReference type="Proteomes" id="UP000184184"/>
    </source>
</evidence>
<dbReference type="GO" id="GO:0005737">
    <property type="term" value="C:cytoplasm"/>
    <property type="evidence" value="ECO:0007669"/>
    <property type="project" value="UniProtKB-SubCell"/>
</dbReference>
<dbReference type="STRING" id="1027249.SAMN05216179_1952"/>
<dbReference type="InterPro" id="IPR004559">
    <property type="entry name" value="HemW-like"/>
</dbReference>
<dbReference type="InterPro" id="IPR023404">
    <property type="entry name" value="rSAM_horseshoe"/>
</dbReference>
<dbReference type="EMBL" id="FRCZ01000003">
    <property type="protein sequence ID" value="SHN11045.1"/>
    <property type="molecule type" value="Genomic_DNA"/>
</dbReference>
<evidence type="ECO:0000313" key="5">
    <source>
        <dbReference type="EMBL" id="SHN11045.1"/>
    </source>
</evidence>
<dbReference type="InterPro" id="IPR006638">
    <property type="entry name" value="Elp3/MiaA/NifB-like_rSAM"/>
</dbReference>
<evidence type="ECO:0000256" key="1">
    <source>
        <dbReference type="ARBA" id="ARBA00006100"/>
    </source>
</evidence>
<dbReference type="InterPro" id="IPR058240">
    <property type="entry name" value="rSAM_sf"/>
</dbReference>
<dbReference type="PROSITE" id="PS51918">
    <property type="entry name" value="RADICAL_SAM"/>
    <property type="match status" value="1"/>
</dbReference>
<dbReference type="SFLD" id="SFLDF00562">
    <property type="entry name" value="HemN-like__clustered_with_heat"/>
    <property type="match status" value="1"/>
</dbReference>
<dbReference type="InterPro" id="IPR034505">
    <property type="entry name" value="Coproporphyrinogen-III_oxidase"/>
</dbReference>
<dbReference type="RefSeq" id="WP_073201649.1">
    <property type="nucleotide sequence ID" value="NZ_FRCZ01000003.1"/>
</dbReference>
<dbReference type="Pfam" id="PF06969">
    <property type="entry name" value="HemN_C"/>
    <property type="match status" value="1"/>
</dbReference>
<keyword evidence="3" id="KW-0349">Heme</keyword>
<dbReference type="Proteomes" id="UP000184184">
    <property type="component" value="Unassembled WGS sequence"/>
</dbReference>
<keyword evidence="3" id="KW-0143">Chaperone</keyword>
<dbReference type="GO" id="GO:0004109">
    <property type="term" value="F:coproporphyrinogen oxidase activity"/>
    <property type="evidence" value="ECO:0007669"/>
    <property type="project" value="InterPro"/>
</dbReference>
<feature type="domain" description="Radical SAM core" evidence="4">
    <location>
        <begin position="1"/>
        <end position="232"/>
    </location>
</feature>
<comment type="function">
    <text evidence="3">Probably acts as a heme chaperone, transferring heme to an unknown acceptor. Binds one molecule of heme per monomer, possibly covalently. Binds 1 [4Fe-4S] cluster. The cluster is coordinated with 3 cysteines and an exchangeable S-adenosyl-L-methionine.</text>
</comment>
<keyword evidence="3" id="KW-0479">Metal-binding</keyword>
<evidence type="ECO:0000256" key="2">
    <source>
        <dbReference type="ARBA" id="ARBA00017228"/>
    </source>
</evidence>
<dbReference type="CDD" id="cd01335">
    <property type="entry name" value="Radical_SAM"/>
    <property type="match status" value="1"/>
</dbReference>
<keyword evidence="3" id="KW-0963">Cytoplasm</keyword>
<dbReference type="PANTHER" id="PTHR13932">
    <property type="entry name" value="COPROPORPHYRINIGEN III OXIDASE"/>
    <property type="match status" value="1"/>
</dbReference>